<accession>A0A016V0E2</accession>
<dbReference type="Proteomes" id="UP000024635">
    <property type="component" value="Unassembled WGS sequence"/>
</dbReference>
<dbReference type="EMBL" id="JARK01001357">
    <property type="protein sequence ID" value="EYC20721.1"/>
    <property type="molecule type" value="Genomic_DNA"/>
</dbReference>
<name>A0A016V0E2_9BILA</name>
<dbReference type="OrthoDB" id="10346661at2759"/>
<comment type="caution">
    <text evidence="1">The sequence shown here is derived from an EMBL/GenBank/DDBJ whole genome shotgun (WGS) entry which is preliminary data.</text>
</comment>
<sequence length="161" mass="18077">MHTFEADGTPVLRDRDETSGFCPTSRYETFAEVVAFVLDELSPPNGCEVRGRNAWWGTVSDAPVELVRKIRDFTGKNVLDSSTLIKFEVDYGYGDVESVVFISLIDTYDLHCFVIDQLLGRITEKDVAQCREILESCTLIGPFPRNMLELLGSPEHYSMSG</sequence>
<evidence type="ECO:0000313" key="1">
    <source>
        <dbReference type="EMBL" id="EYC20721.1"/>
    </source>
</evidence>
<organism evidence="1 2">
    <name type="scientific">Ancylostoma ceylanicum</name>
    <dbReference type="NCBI Taxonomy" id="53326"/>
    <lineage>
        <taxon>Eukaryota</taxon>
        <taxon>Metazoa</taxon>
        <taxon>Ecdysozoa</taxon>
        <taxon>Nematoda</taxon>
        <taxon>Chromadorea</taxon>
        <taxon>Rhabditida</taxon>
        <taxon>Rhabditina</taxon>
        <taxon>Rhabditomorpha</taxon>
        <taxon>Strongyloidea</taxon>
        <taxon>Ancylostomatidae</taxon>
        <taxon>Ancylostomatinae</taxon>
        <taxon>Ancylostoma</taxon>
    </lineage>
</organism>
<evidence type="ECO:0000313" key="2">
    <source>
        <dbReference type="Proteomes" id="UP000024635"/>
    </source>
</evidence>
<keyword evidence="2" id="KW-1185">Reference proteome</keyword>
<proteinExistence type="predicted"/>
<reference evidence="2" key="1">
    <citation type="journal article" date="2015" name="Nat. Genet.">
        <title>The genome and transcriptome of the zoonotic hookworm Ancylostoma ceylanicum identify infection-specific gene families.</title>
        <authorList>
            <person name="Schwarz E.M."/>
            <person name="Hu Y."/>
            <person name="Antoshechkin I."/>
            <person name="Miller M.M."/>
            <person name="Sternberg P.W."/>
            <person name="Aroian R.V."/>
        </authorList>
    </citation>
    <scope>NUCLEOTIDE SEQUENCE</scope>
    <source>
        <strain evidence="2">HY135</strain>
    </source>
</reference>
<protein>
    <submittedName>
        <fullName evidence="1">Uncharacterized protein</fullName>
    </submittedName>
</protein>
<gene>
    <name evidence="1" type="primary">Acey_s0021.g389</name>
    <name evidence="1" type="ORF">Y032_0021g389</name>
</gene>
<dbReference type="AlphaFoldDB" id="A0A016V0E2"/>